<dbReference type="Gene3D" id="3.90.1150.10">
    <property type="entry name" value="Aspartate Aminotransferase, domain 1"/>
    <property type="match status" value="1"/>
</dbReference>
<organism evidence="6 7">
    <name type="scientific">Methanospirillum lacunae</name>
    <dbReference type="NCBI Taxonomy" id="668570"/>
    <lineage>
        <taxon>Archaea</taxon>
        <taxon>Methanobacteriati</taxon>
        <taxon>Methanobacteriota</taxon>
        <taxon>Stenosarchaea group</taxon>
        <taxon>Methanomicrobia</taxon>
        <taxon>Methanomicrobiales</taxon>
        <taxon>Methanospirillaceae</taxon>
        <taxon>Methanospirillum</taxon>
    </lineage>
</organism>
<dbReference type="InterPro" id="IPR015421">
    <property type="entry name" value="PyrdxlP-dep_Trfase_major"/>
</dbReference>
<feature type="domain" description="Aminotransferase class V" evidence="5">
    <location>
        <begin position="5"/>
        <end position="366"/>
    </location>
</feature>
<dbReference type="InterPro" id="IPR000192">
    <property type="entry name" value="Aminotrans_V_dom"/>
</dbReference>
<evidence type="ECO:0000259" key="5">
    <source>
        <dbReference type="Pfam" id="PF00266"/>
    </source>
</evidence>
<dbReference type="PROSITE" id="PS00595">
    <property type="entry name" value="AA_TRANSFER_CLASS_5"/>
    <property type="match status" value="1"/>
</dbReference>
<evidence type="ECO:0000256" key="2">
    <source>
        <dbReference type="ARBA" id="ARBA00022898"/>
    </source>
</evidence>
<dbReference type="SUPFAM" id="SSF53383">
    <property type="entry name" value="PLP-dependent transferases"/>
    <property type="match status" value="1"/>
</dbReference>
<proteinExistence type="inferred from homology"/>
<dbReference type="InterPro" id="IPR015424">
    <property type="entry name" value="PyrdxlP-dep_Trfase"/>
</dbReference>
<dbReference type="OrthoDB" id="5817at2157"/>
<protein>
    <submittedName>
        <fullName evidence="6">Aminotransferase class V</fullName>
    </submittedName>
</protein>
<dbReference type="AlphaFoldDB" id="A0A2V2N6A1"/>
<dbReference type="EMBL" id="QGMY01000009">
    <property type="protein sequence ID" value="PWR71041.1"/>
    <property type="molecule type" value="Genomic_DNA"/>
</dbReference>
<evidence type="ECO:0000256" key="3">
    <source>
        <dbReference type="RuleBase" id="RU004075"/>
    </source>
</evidence>
<keyword evidence="6" id="KW-0032">Aminotransferase</keyword>
<dbReference type="InterPro" id="IPR020578">
    <property type="entry name" value="Aminotrans_V_PyrdxlP_BS"/>
</dbReference>
<dbReference type="PANTHER" id="PTHR43586">
    <property type="entry name" value="CYSTEINE DESULFURASE"/>
    <property type="match status" value="1"/>
</dbReference>
<dbReference type="Proteomes" id="UP000245657">
    <property type="component" value="Unassembled WGS sequence"/>
</dbReference>
<comment type="cofactor">
    <cofactor evidence="1 4">
        <name>pyridoxal 5'-phosphate</name>
        <dbReference type="ChEBI" id="CHEBI:597326"/>
    </cofactor>
</comment>
<keyword evidence="6" id="KW-0808">Transferase</keyword>
<dbReference type="GO" id="GO:0008483">
    <property type="term" value="F:transaminase activity"/>
    <property type="evidence" value="ECO:0007669"/>
    <property type="project" value="UniProtKB-KW"/>
</dbReference>
<reference evidence="6 7" key="1">
    <citation type="submission" date="2018-05" db="EMBL/GenBank/DDBJ databases">
        <title>Draft genome of Methanospirillum lacunae Ki8-1.</title>
        <authorList>
            <person name="Dueholm M.S."/>
            <person name="Nielsen P.H."/>
            <person name="Bakmann L.F."/>
            <person name="Otzen D.E."/>
        </authorList>
    </citation>
    <scope>NUCLEOTIDE SEQUENCE [LARGE SCALE GENOMIC DNA]</scope>
    <source>
        <strain evidence="6 7">Ki8-1</strain>
    </source>
</reference>
<accession>A0A2V2N6A1</accession>
<keyword evidence="7" id="KW-1185">Reference proteome</keyword>
<comment type="caution">
    <text evidence="6">The sequence shown here is derived from an EMBL/GenBank/DDBJ whole genome shotgun (WGS) entry which is preliminary data.</text>
</comment>
<dbReference type="InterPro" id="IPR015422">
    <property type="entry name" value="PyrdxlP-dep_Trfase_small"/>
</dbReference>
<keyword evidence="2" id="KW-0663">Pyridoxal phosphate</keyword>
<dbReference type="Gene3D" id="3.40.640.10">
    <property type="entry name" value="Type I PLP-dependent aspartate aminotransferase-like (Major domain)"/>
    <property type="match status" value="1"/>
</dbReference>
<evidence type="ECO:0000256" key="4">
    <source>
        <dbReference type="RuleBase" id="RU004504"/>
    </source>
</evidence>
<evidence type="ECO:0000313" key="7">
    <source>
        <dbReference type="Proteomes" id="UP000245657"/>
    </source>
</evidence>
<evidence type="ECO:0000256" key="1">
    <source>
        <dbReference type="ARBA" id="ARBA00001933"/>
    </source>
</evidence>
<sequence>MKNLVYLNNAASTWPKPPCVLDAVAQSSSLPYLESGRTTLEGLISYPDEGRKALSSFFQTDDPSEWVFTSNATDSLNILIHGFATGLNTPFHVITTELEHNSVIRPLLTLKKAEKISLSIIPADSGGHINPDLIREAITPETRLAVINHGSNVTGAVQDITEICRLLHEEDVFSIIDGSQTAGQIPIRLSEIPVDAFVFTGHKYLFGIPGIGGFFIRTPESVLSLHQGGTGFDSASPDHPAEMPARFEAGTPNFPGIAALTAGIDYVSGIGFDRICLHLDEMSRYLSKRLSDLDNVILYSPDPDTPIFSFNISGVDPEDVGLILGRKYNVVTRTGLHCAPWIHQRLTNGQGCVRISLSYLNTMEQCRLVADVIEGLV</sequence>
<name>A0A2V2N6A1_9EURY</name>
<dbReference type="Pfam" id="PF00266">
    <property type="entry name" value="Aminotran_5"/>
    <property type="match status" value="1"/>
</dbReference>
<comment type="similarity">
    <text evidence="3">Belongs to the class-V pyridoxal-phosphate-dependent aminotransferase family.</text>
</comment>
<evidence type="ECO:0000313" key="6">
    <source>
        <dbReference type="EMBL" id="PWR71041.1"/>
    </source>
</evidence>
<gene>
    <name evidence="6" type="ORF">DK846_13125</name>
</gene>
<dbReference type="PANTHER" id="PTHR43586:SF4">
    <property type="entry name" value="ISOPENICILLIN N EPIMERASE"/>
    <property type="match status" value="1"/>
</dbReference>